<accession>A0ABX8E220</accession>
<evidence type="ECO:0000313" key="1">
    <source>
        <dbReference type="EMBL" id="QVM82958.1"/>
    </source>
</evidence>
<dbReference type="EMBL" id="CP054856">
    <property type="protein sequence ID" value="QVM82958.1"/>
    <property type="molecule type" value="Genomic_DNA"/>
</dbReference>
<organism evidence="1 2">
    <name type="scientific">Novosphingobium decolorationis</name>
    <dbReference type="NCBI Taxonomy" id="2698673"/>
    <lineage>
        <taxon>Bacteria</taxon>
        <taxon>Pseudomonadati</taxon>
        <taxon>Pseudomonadota</taxon>
        <taxon>Alphaproteobacteria</taxon>
        <taxon>Sphingomonadales</taxon>
        <taxon>Sphingomonadaceae</taxon>
        <taxon>Novosphingobium</taxon>
    </lineage>
</organism>
<gene>
    <name evidence="1" type="ORF">HT578_03855</name>
</gene>
<keyword evidence="2" id="KW-1185">Reference proteome</keyword>
<dbReference type="Proteomes" id="UP000677126">
    <property type="component" value="Chromosome"/>
</dbReference>
<sequence length="117" mass="12134">MIPVSQFKLAPGCVTRSPDDAGVVANAPAFKERGITYLPTGSCSIADTTSVREDGLELTYITLMLDLGPMGLHHPINPDEARILAAGLIRAAEAVEGKIASKANAAINKAFKSGGAQ</sequence>
<reference evidence="1 2" key="1">
    <citation type="journal article" date="2021" name="Int. J. Syst. Evol. Microbiol.">
        <title>Novosphingobium decolorationis sp. nov., an aniline blue-decolourizing bacterium isolated from East Pacific sediment.</title>
        <authorList>
            <person name="Chen X."/>
            <person name="Dong B."/>
            <person name="Chen T."/>
            <person name="Ren N."/>
            <person name="Wang J."/>
            <person name="Xu Y."/>
            <person name="Yang J."/>
            <person name="Zhu S."/>
            <person name="Chen J."/>
        </authorList>
    </citation>
    <scope>NUCLEOTIDE SEQUENCE [LARGE SCALE GENOMIC DNA]</scope>
    <source>
        <strain evidence="1 2">502str22</strain>
    </source>
</reference>
<name>A0ABX8E220_9SPHN</name>
<dbReference type="RefSeq" id="WP_213502243.1">
    <property type="nucleotide sequence ID" value="NZ_CP054856.1"/>
</dbReference>
<evidence type="ECO:0000313" key="2">
    <source>
        <dbReference type="Proteomes" id="UP000677126"/>
    </source>
</evidence>
<proteinExistence type="predicted"/>
<protein>
    <submittedName>
        <fullName evidence="1">Uncharacterized protein</fullName>
    </submittedName>
</protein>